<feature type="coiled-coil region" evidence="1">
    <location>
        <begin position="221"/>
        <end position="248"/>
    </location>
</feature>
<name>A0A7S0IHV1_9EUKA</name>
<dbReference type="PANTHER" id="PTHR31917:SF147">
    <property type="entry name" value="AGENET DOMAIN-CONTAINING PROTEIN"/>
    <property type="match status" value="1"/>
</dbReference>
<dbReference type="InterPro" id="IPR014002">
    <property type="entry name" value="Agenet_dom_plant"/>
</dbReference>
<evidence type="ECO:0000256" key="1">
    <source>
        <dbReference type="SAM" id="Coils"/>
    </source>
</evidence>
<protein>
    <recommendedName>
        <fullName evidence="2">Agenet domain-containing protein</fullName>
    </recommendedName>
</protein>
<sequence length="293" mass="32224">MVDRVEASPRMLAHASQSAPSHSAWIYPGAYLEACMDEEGLRGSWYKVRVLEAGEGDIRVEHQAFTVSEERDEPVCEWVSPSMLRPLPPPSPPDFISQLTKGDPIEQWHEDGWWEVQLIRKLKACDGKDRVEVSVERYGGYMNELSAAHIRPVWEFTGSSWKTAAPRGFEVYEQPWEVREAPPSTIAGGGGSGIDADVLGGGGRCGRGTGGDQPAALQRELASYRQQNAELLQLAENYRKHIEELRGAARSLFPLAQAAVSAAGGMLNMPECISRPAEPLPKPRVAANNAHHF</sequence>
<dbReference type="Pfam" id="PF05641">
    <property type="entry name" value="Agenet"/>
    <property type="match status" value="1"/>
</dbReference>
<dbReference type="EMBL" id="HBER01000473">
    <property type="protein sequence ID" value="CAD8522399.1"/>
    <property type="molecule type" value="Transcribed_RNA"/>
</dbReference>
<dbReference type="PANTHER" id="PTHR31917">
    <property type="entry name" value="AGENET DOMAIN-CONTAINING PROTEIN-RELATED"/>
    <property type="match status" value="1"/>
</dbReference>
<proteinExistence type="predicted"/>
<gene>
    <name evidence="3" type="ORF">CLEP1334_LOCUS257</name>
</gene>
<keyword evidence="1" id="KW-0175">Coiled coil</keyword>
<organism evidence="3">
    <name type="scientific">Calcidiscus leptoporus</name>
    <dbReference type="NCBI Taxonomy" id="127549"/>
    <lineage>
        <taxon>Eukaryota</taxon>
        <taxon>Haptista</taxon>
        <taxon>Haptophyta</taxon>
        <taxon>Prymnesiophyceae</taxon>
        <taxon>Coccolithales</taxon>
        <taxon>Calcidiscaceae</taxon>
        <taxon>Calcidiscus</taxon>
    </lineage>
</organism>
<feature type="domain" description="Agenet" evidence="2">
    <location>
        <begin position="24"/>
        <end position="92"/>
    </location>
</feature>
<accession>A0A7S0IHV1</accession>
<feature type="domain" description="Agenet" evidence="2">
    <location>
        <begin position="97"/>
        <end position="158"/>
    </location>
</feature>
<dbReference type="AlphaFoldDB" id="A0A7S0IHV1"/>
<dbReference type="InterPro" id="IPR008395">
    <property type="entry name" value="Agenet-like_dom"/>
</dbReference>
<evidence type="ECO:0000313" key="3">
    <source>
        <dbReference type="EMBL" id="CAD8522399.1"/>
    </source>
</evidence>
<reference evidence="3" key="1">
    <citation type="submission" date="2021-01" db="EMBL/GenBank/DDBJ databases">
        <authorList>
            <person name="Corre E."/>
            <person name="Pelletier E."/>
            <person name="Niang G."/>
            <person name="Scheremetjew M."/>
            <person name="Finn R."/>
            <person name="Kale V."/>
            <person name="Holt S."/>
            <person name="Cochrane G."/>
            <person name="Meng A."/>
            <person name="Brown T."/>
            <person name="Cohen L."/>
        </authorList>
    </citation>
    <scope>NUCLEOTIDE SEQUENCE</scope>
    <source>
        <strain evidence="3">RCC1130</strain>
    </source>
</reference>
<evidence type="ECO:0000259" key="2">
    <source>
        <dbReference type="SMART" id="SM00743"/>
    </source>
</evidence>
<dbReference type="SMART" id="SM00743">
    <property type="entry name" value="Agenet"/>
    <property type="match status" value="2"/>
</dbReference>